<dbReference type="PANTHER" id="PTHR42823:SF3">
    <property type="entry name" value="ATP SYNTHASE SUBUNIT A, CHLOROPLASTIC"/>
    <property type="match status" value="1"/>
</dbReference>
<evidence type="ECO:0000256" key="9">
    <source>
        <dbReference type="ARBA" id="ARBA00023136"/>
    </source>
</evidence>
<dbReference type="PRINTS" id="PR00123">
    <property type="entry name" value="ATPASEA"/>
</dbReference>
<dbReference type="SUPFAM" id="SSF81336">
    <property type="entry name" value="F1F0 ATP synthase subunit A"/>
    <property type="match status" value="1"/>
</dbReference>
<dbReference type="InterPro" id="IPR000568">
    <property type="entry name" value="ATP_synth_F0_asu"/>
</dbReference>
<reference evidence="12 13" key="1">
    <citation type="submission" date="2011-11" db="EMBL/GenBank/DDBJ databases">
        <title>The Noncontiguous Finished genome of Jonquetella anthropi DSM 22815.</title>
        <authorList>
            <consortium name="US DOE Joint Genome Institute (JGI-PGF)"/>
            <person name="Lucas S."/>
            <person name="Copeland A."/>
            <person name="Lapidus A."/>
            <person name="Glavina del Rio T."/>
            <person name="Dalin E."/>
            <person name="Tice H."/>
            <person name="Bruce D."/>
            <person name="Goodwin L."/>
            <person name="Pitluck S."/>
            <person name="Peters L."/>
            <person name="Mikhailova N."/>
            <person name="Held B."/>
            <person name="Kyrpides N."/>
            <person name="Mavromatis K."/>
            <person name="Ivanova N."/>
            <person name="Markowitz V."/>
            <person name="Cheng J.-F."/>
            <person name="Hugenholtz P."/>
            <person name="Woyke T."/>
            <person name="Wu D."/>
            <person name="Gronow S."/>
            <person name="Wellnitz S."/>
            <person name="Brambilla E."/>
            <person name="Klenk H.-P."/>
            <person name="Eisen J.A."/>
        </authorList>
    </citation>
    <scope>NUCLEOTIDE SEQUENCE [LARGE SCALE GENOMIC DNA]</scope>
    <source>
        <strain evidence="12 13">DSM 22815</strain>
    </source>
</reference>
<keyword evidence="8" id="KW-0406">Ion transport</keyword>
<keyword evidence="3" id="KW-0813">Transport</keyword>
<evidence type="ECO:0000256" key="8">
    <source>
        <dbReference type="ARBA" id="ARBA00023065"/>
    </source>
</evidence>
<feature type="transmembrane region" description="Helical" evidence="11">
    <location>
        <begin position="112"/>
        <end position="133"/>
    </location>
</feature>
<dbReference type="Proteomes" id="UP000003806">
    <property type="component" value="Chromosome"/>
</dbReference>
<dbReference type="CDD" id="cd00310">
    <property type="entry name" value="ATP-synt_Fo_a_6"/>
    <property type="match status" value="1"/>
</dbReference>
<evidence type="ECO:0000256" key="7">
    <source>
        <dbReference type="ARBA" id="ARBA00022989"/>
    </source>
</evidence>
<evidence type="ECO:0000256" key="5">
    <source>
        <dbReference type="ARBA" id="ARBA00022692"/>
    </source>
</evidence>
<dbReference type="OrthoDB" id="9809130at2"/>
<evidence type="ECO:0000256" key="3">
    <source>
        <dbReference type="ARBA" id="ARBA00022448"/>
    </source>
</evidence>
<evidence type="ECO:0000313" key="12">
    <source>
        <dbReference type="EMBL" id="EHM13008.1"/>
    </source>
</evidence>
<evidence type="ECO:0000256" key="10">
    <source>
        <dbReference type="ARBA" id="ARBA00023310"/>
    </source>
</evidence>
<name>H0UJZ8_9BACT</name>
<dbReference type="GO" id="GO:0046933">
    <property type="term" value="F:proton-transporting ATP synthase activity, rotational mechanism"/>
    <property type="evidence" value="ECO:0007669"/>
    <property type="project" value="TreeGrafter"/>
</dbReference>
<dbReference type="GO" id="GO:0042777">
    <property type="term" value="P:proton motive force-driven plasma membrane ATP synthesis"/>
    <property type="evidence" value="ECO:0007669"/>
    <property type="project" value="TreeGrafter"/>
</dbReference>
<dbReference type="RefSeq" id="WP_008520833.1">
    <property type="nucleotide sequence ID" value="NZ_CM001376.1"/>
</dbReference>
<organism evidence="12 13">
    <name type="scientific">Jonquetella anthropi DSM 22815</name>
    <dbReference type="NCBI Taxonomy" id="885272"/>
    <lineage>
        <taxon>Bacteria</taxon>
        <taxon>Thermotogati</taxon>
        <taxon>Synergistota</taxon>
        <taxon>Synergistia</taxon>
        <taxon>Synergistales</taxon>
        <taxon>Dethiosulfovibrionaceae</taxon>
        <taxon>Jonquetella</taxon>
    </lineage>
</organism>
<gene>
    <name evidence="12" type="ORF">JonanDRAFT_0611</name>
</gene>
<dbReference type="Pfam" id="PF00119">
    <property type="entry name" value="ATP-synt_A"/>
    <property type="match status" value="1"/>
</dbReference>
<dbReference type="AlphaFoldDB" id="H0UJZ8"/>
<feature type="transmembrane region" description="Helical" evidence="11">
    <location>
        <begin position="165"/>
        <end position="183"/>
    </location>
</feature>
<dbReference type="GO" id="GO:0045259">
    <property type="term" value="C:proton-transporting ATP synthase complex"/>
    <property type="evidence" value="ECO:0007669"/>
    <property type="project" value="UniProtKB-KW"/>
</dbReference>
<keyword evidence="5 11" id="KW-0812">Transmembrane</keyword>
<dbReference type="HOGENOM" id="CLU_041018_2_0_0"/>
<keyword evidence="6" id="KW-0375">Hydrogen ion transport</keyword>
<accession>H0UJZ8</accession>
<comment type="subcellular location">
    <subcellularLocation>
        <location evidence="1">Membrane</location>
        <topology evidence="1">Multi-pass membrane protein</topology>
    </subcellularLocation>
</comment>
<keyword evidence="13" id="KW-1185">Reference proteome</keyword>
<evidence type="ECO:0000313" key="13">
    <source>
        <dbReference type="Proteomes" id="UP000003806"/>
    </source>
</evidence>
<proteinExistence type="inferred from homology"/>
<evidence type="ECO:0000256" key="1">
    <source>
        <dbReference type="ARBA" id="ARBA00004141"/>
    </source>
</evidence>
<keyword evidence="9 11" id="KW-0472">Membrane</keyword>
<dbReference type="STRING" id="885272.JonanDRAFT_0611"/>
<keyword evidence="10" id="KW-0066">ATP synthesis</keyword>
<feature type="transmembrane region" description="Helical" evidence="11">
    <location>
        <begin position="195"/>
        <end position="218"/>
    </location>
</feature>
<comment type="similarity">
    <text evidence="2">Belongs to the ATPase A chain family.</text>
</comment>
<protein>
    <submittedName>
        <fullName evidence="12">F0F1-type ATP synthase, alpha subunit</fullName>
    </submittedName>
</protein>
<evidence type="ECO:0000256" key="11">
    <source>
        <dbReference type="SAM" id="Phobius"/>
    </source>
</evidence>
<dbReference type="GO" id="GO:0005886">
    <property type="term" value="C:plasma membrane"/>
    <property type="evidence" value="ECO:0007669"/>
    <property type="project" value="TreeGrafter"/>
</dbReference>
<evidence type="ECO:0000256" key="4">
    <source>
        <dbReference type="ARBA" id="ARBA00022547"/>
    </source>
</evidence>
<sequence length="224" mass="24163">MTGTISQELQQAVTPQSVNLGLIQVPRSVVFSWGIVALLGVLFFLAGRRAKMRPGKLQLVGEVFVKTMDDFITGTLGARCAGLSPYFGALALYLAVANLSGLLDLVPPTKDLNVTAGLALCSFFVIYGTLLAVKGPKGALKRLIEPNPAMLPFNIIDMATRPLSLCMRLFGNIFGAFVVMTLVHHLTPAVVPSILGLYFDLFDGLIQMAVFVFLTLLFTQDVLD</sequence>
<keyword evidence="7 11" id="KW-1133">Transmembrane helix</keyword>
<dbReference type="eggNOG" id="COG0356">
    <property type="taxonomic scope" value="Bacteria"/>
</dbReference>
<evidence type="ECO:0000256" key="6">
    <source>
        <dbReference type="ARBA" id="ARBA00022781"/>
    </source>
</evidence>
<dbReference type="EMBL" id="CM001376">
    <property type="protein sequence ID" value="EHM13008.1"/>
    <property type="molecule type" value="Genomic_DNA"/>
</dbReference>
<feature type="transmembrane region" description="Helical" evidence="11">
    <location>
        <begin position="30"/>
        <end position="47"/>
    </location>
</feature>
<keyword evidence="4" id="KW-0138">CF(0)</keyword>
<feature type="transmembrane region" description="Helical" evidence="11">
    <location>
        <begin position="86"/>
        <end position="106"/>
    </location>
</feature>
<dbReference type="PANTHER" id="PTHR42823">
    <property type="entry name" value="ATP SYNTHASE SUBUNIT A, CHLOROPLASTIC"/>
    <property type="match status" value="1"/>
</dbReference>
<dbReference type="InterPro" id="IPR045082">
    <property type="entry name" value="ATP_syn_F0_a_bact/chloroplast"/>
</dbReference>
<dbReference type="InterPro" id="IPR035908">
    <property type="entry name" value="F0_ATP_A_sf"/>
</dbReference>
<dbReference type="Gene3D" id="1.20.120.220">
    <property type="entry name" value="ATP synthase, F0 complex, subunit A"/>
    <property type="match status" value="1"/>
</dbReference>
<evidence type="ECO:0000256" key="2">
    <source>
        <dbReference type="ARBA" id="ARBA00006810"/>
    </source>
</evidence>